<dbReference type="Proteomes" id="UP000303847">
    <property type="component" value="Chromosome"/>
</dbReference>
<dbReference type="Proteomes" id="UP000295985">
    <property type="component" value="Unassembled WGS sequence"/>
</dbReference>
<dbReference type="PANTHER" id="PTHR37829:SF3">
    <property type="entry name" value="PROTEIN JAYE-RELATED"/>
    <property type="match status" value="1"/>
</dbReference>
<dbReference type="InterPro" id="IPR052399">
    <property type="entry name" value="Phage_Baseplate_Assmbl_Protein"/>
</dbReference>
<accession>A0A2U1UBL5</accession>
<dbReference type="AlphaFoldDB" id="A0A2U1UBL5"/>
<evidence type="ECO:0000313" key="4">
    <source>
        <dbReference type="Proteomes" id="UP000295985"/>
    </source>
</evidence>
<evidence type="ECO:0000259" key="1">
    <source>
        <dbReference type="Pfam" id="PF07157"/>
    </source>
</evidence>
<reference evidence="3 5" key="2">
    <citation type="submission" date="2018-11" db="EMBL/GenBank/DDBJ databases">
        <title>Genome sequences of Brenneria nigrifluens and Brenneria rubrifaciens.</title>
        <authorList>
            <person name="Poret-Peterson A.T."/>
            <person name="McClean A.E."/>
            <person name="Kluepfel D.A."/>
        </authorList>
    </citation>
    <scope>NUCLEOTIDE SEQUENCE [LARGE SCALE GENOMIC DNA]</scope>
    <source>
        <strain evidence="3 5">ATCC 13028</strain>
    </source>
</reference>
<evidence type="ECO:0000313" key="2">
    <source>
        <dbReference type="EMBL" id="PWC19065.1"/>
    </source>
</evidence>
<dbReference type="Pfam" id="PF07157">
    <property type="entry name" value="DNA_circ_N"/>
    <property type="match status" value="1"/>
</dbReference>
<proteinExistence type="predicted"/>
<evidence type="ECO:0000313" key="3">
    <source>
        <dbReference type="EMBL" id="QCR04461.1"/>
    </source>
</evidence>
<dbReference type="EMBL" id="CP034036">
    <property type="protein sequence ID" value="QCR04461.1"/>
    <property type="molecule type" value="Genomic_DNA"/>
</dbReference>
<keyword evidence="5" id="KW-1185">Reference proteome</keyword>
<name>A0A2U1UBL5_9GAMM</name>
<sequence length="467" mass="49597">MALIPTLQSLVSTGGDSWNWIEHLQSASFRGIPFAVISADGAFGRRQAVHDYPYRDTPWIEDMGRSTRKITIRGFIVQSSQLYTASDVFSQRDSLIAACETGESGTLIHPTLGELTVSVPDGGLRISEGMEQGRMFSFTLTLIESGEKQFSITDASTAASSVTASWASTLSKTASTYLGTVKGALRTVTQAVKTIKATTEYWTNSVTTLVDQVTNLGNVLSNTFGNERYGRYNTGTVGGNSSGSTTTTITDYDTSDYDALVESTIAAVVQDRDAVATAVVTLLVTDELDDYPDNVAAVITAVLDTIPSVYDQVRVFESMSGTADSTLYASSSDTAVQAATLNYLNIISAGAMAYAAANYAPASRDDAMAMLNRVITVLDSAAVIAADAGYVTVYQELLALRSYITDVLKNAGADLAGVRTVTFPSARPALTIANQLYQDAGRASGLIKSANPVHPAFMPTMFKALTS</sequence>
<gene>
    <name evidence="2" type="ORF">DDT54_22655</name>
    <name evidence="3" type="ORF">EH206_09915</name>
</gene>
<dbReference type="RefSeq" id="WP_009112630.1">
    <property type="nucleotide sequence ID" value="NZ_CP034036.1"/>
</dbReference>
<organism evidence="2 4">
    <name type="scientific">Brenneria nigrifluens DSM 30175 = ATCC 13028</name>
    <dbReference type="NCBI Taxonomy" id="1121120"/>
    <lineage>
        <taxon>Bacteria</taxon>
        <taxon>Pseudomonadati</taxon>
        <taxon>Pseudomonadota</taxon>
        <taxon>Gammaproteobacteria</taxon>
        <taxon>Enterobacterales</taxon>
        <taxon>Pectobacteriaceae</taxon>
        <taxon>Brenneria</taxon>
    </lineage>
</organism>
<dbReference type="OrthoDB" id="378644at2"/>
<dbReference type="InterPro" id="IPR009826">
    <property type="entry name" value="DNA_circ_N"/>
</dbReference>
<dbReference type="EMBL" id="QDKK01000059">
    <property type="protein sequence ID" value="PWC19065.1"/>
    <property type="molecule type" value="Genomic_DNA"/>
</dbReference>
<protein>
    <recommendedName>
        <fullName evidence="1">DNA circulation N-terminal domain-containing protein</fullName>
    </recommendedName>
</protein>
<evidence type="ECO:0000313" key="5">
    <source>
        <dbReference type="Proteomes" id="UP000303847"/>
    </source>
</evidence>
<dbReference type="PANTHER" id="PTHR37829">
    <property type="entry name" value="PHAGE-LIKE ELEMENT PBSX PROTEIN XKDT"/>
    <property type="match status" value="1"/>
</dbReference>
<reference evidence="2 4" key="1">
    <citation type="submission" date="2018-04" db="EMBL/GenBank/DDBJ databases">
        <title>Brenneria corticis sp.nov.</title>
        <authorList>
            <person name="Li Y."/>
        </authorList>
    </citation>
    <scope>NUCLEOTIDE SEQUENCE [LARGE SCALE GENOMIC DNA]</scope>
    <source>
        <strain evidence="2 4">LMG 2694</strain>
    </source>
</reference>
<feature type="domain" description="DNA circulation N-terminal" evidence="1">
    <location>
        <begin position="24"/>
        <end position="117"/>
    </location>
</feature>